<dbReference type="Proteomes" id="UP000325081">
    <property type="component" value="Unassembled WGS sequence"/>
</dbReference>
<organism evidence="2 3">
    <name type="scientific">Striga asiatica</name>
    <name type="common">Asiatic witchweed</name>
    <name type="synonym">Buchnera asiatica</name>
    <dbReference type="NCBI Taxonomy" id="4170"/>
    <lineage>
        <taxon>Eukaryota</taxon>
        <taxon>Viridiplantae</taxon>
        <taxon>Streptophyta</taxon>
        <taxon>Embryophyta</taxon>
        <taxon>Tracheophyta</taxon>
        <taxon>Spermatophyta</taxon>
        <taxon>Magnoliopsida</taxon>
        <taxon>eudicotyledons</taxon>
        <taxon>Gunneridae</taxon>
        <taxon>Pentapetalae</taxon>
        <taxon>asterids</taxon>
        <taxon>lamiids</taxon>
        <taxon>Lamiales</taxon>
        <taxon>Orobanchaceae</taxon>
        <taxon>Buchnereae</taxon>
        <taxon>Striga</taxon>
    </lineage>
</organism>
<feature type="region of interest" description="Disordered" evidence="1">
    <location>
        <begin position="167"/>
        <end position="225"/>
    </location>
</feature>
<comment type="caution">
    <text evidence="2">The sequence shown here is derived from an EMBL/GenBank/DDBJ whole genome shotgun (WGS) entry which is preliminary data.</text>
</comment>
<dbReference type="InterPro" id="IPR050253">
    <property type="entry name" value="Seed_Storage-Functional"/>
</dbReference>
<feature type="compositionally biased region" description="Basic and acidic residues" evidence="1">
    <location>
        <begin position="177"/>
        <end position="189"/>
    </location>
</feature>
<dbReference type="AlphaFoldDB" id="A0A5A7P162"/>
<dbReference type="PANTHER" id="PTHR31189">
    <property type="entry name" value="OS03G0336100 PROTEIN-RELATED"/>
    <property type="match status" value="1"/>
</dbReference>
<dbReference type="EMBL" id="BKCP01001002">
    <property type="protein sequence ID" value="GER26291.1"/>
    <property type="molecule type" value="Genomic_DNA"/>
</dbReference>
<protein>
    <submittedName>
        <fullName evidence="2">11S globulin-like protein</fullName>
    </submittedName>
</protein>
<sequence>MTRRTTSPLLSRSVSLGSSKRRQRLVAGTAIRRSAWKRSPTLSPVESHAVKFVFNLDGFPPSTATLLISQDGNEEVVLVVFHDNGNNANQLDQNPRSFFLAENPARGQHQEQYKQRGQGRPHQQLGNVFRGFDTKTIAEVFKVDEETARKLQGQNEERGHIVTVDEGLQVIRPPSEYSRREREEEERYYGGRPSHQGDQFLISSGAMDLKSSTEEPNQVEQEKPY</sequence>
<dbReference type="InterPro" id="IPR011051">
    <property type="entry name" value="RmlC_Cupin_sf"/>
</dbReference>
<gene>
    <name evidence="2" type="ORF">STAS_01943</name>
</gene>
<feature type="region of interest" description="Disordered" evidence="1">
    <location>
        <begin position="106"/>
        <end position="126"/>
    </location>
</feature>
<evidence type="ECO:0000313" key="3">
    <source>
        <dbReference type="Proteomes" id="UP000325081"/>
    </source>
</evidence>
<proteinExistence type="predicted"/>
<dbReference type="PANTHER" id="PTHR31189:SF48">
    <property type="entry name" value="LEGUMIN B"/>
    <property type="match status" value="1"/>
</dbReference>
<keyword evidence="3" id="KW-1185">Reference proteome</keyword>
<dbReference type="Gene3D" id="2.60.120.10">
    <property type="entry name" value="Jelly Rolls"/>
    <property type="match status" value="1"/>
</dbReference>
<dbReference type="SUPFAM" id="SSF51182">
    <property type="entry name" value="RmlC-like cupins"/>
    <property type="match status" value="1"/>
</dbReference>
<accession>A0A5A7P162</accession>
<name>A0A5A7P162_STRAF</name>
<evidence type="ECO:0000313" key="2">
    <source>
        <dbReference type="EMBL" id="GER26291.1"/>
    </source>
</evidence>
<evidence type="ECO:0000256" key="1">
    <source>
        <dbReference type="SAM" id="MobiDB-lite"/>
    </source>
</evidence>
<dbReference type="InterPro" id="IPR014710">
    <property type="entry name" value="RmlC-like_jellyroll"/>
</dbReference>
<reference evidence="3" key="1">
    <citation type="journal article" date="2019" name="Curr. Biol.">
        <title>Genome Sequence of Striga asiatica Provides Insight into the Evolution of Plant Parasitism.</title>
        <authorList>
            <person name="Yoshida S."/>
            <person name="Kim S."/>
            <person name="Wafula E.K."/>
            <person name="Tanskanen J."/>
            <person name="Kim Y.M."/>
            <person name="Honaas L."/>
            <person name="Yang Z."/>
            <person name="Spallek T."/>
            <person name="Conn C.E."/>
            <person name="Ichihashi Y."/>
            <person name="Cheong K."/>
            <person name="Cui S."/>
            <person name="Der J.P."/>
            <person name="Gundlach H."/>
            <person name="Jiao Y."/>
            <person name="Hori C."/>
            <person name="Ishida J.K."/>
            <person name="Kasahara H."/>
            <person name="Kiba T."/>
            <person name="Kim M.S."/>
            <person name="Koo N."/>
            <person name="Laohavisit A."/>
            <person name="Lee Y.H."/>
            <person name="Lumba S."/>
            <person name="McCourt P."/>
            <person name="Mortimer J.C."/>
            <person name="Mutuku J.M."/>
            <person name="Nomura T."/>
            <person name="Sasaki-Sekimoto Y."/>
            <person name="Seto Y."/>
            <person name="Wang Y."/>
            <person name="Wakatake T."/>
            <person name="Sakakibara H."/>
            <person name="Demura T."/>
            <person name="Yamaguchi S."/>
            <person name="Yoneyama K."/>
            <person name="Manabe R.I."/>
            <person name="Nelson D.C."/>
            <person name="Schulman A.H."/>
            <person name="Timko M.P."/>
            <person name="dePamphilis C.W."/>
            <person name="Choi D."/>
            <person name="Shirasu K."/>
        </authorList>
    </citation>
    <scope>NUCLEOTIDE SEQUENCE [LARGE SCALE GENOMIC DNA]</scope>
    <source>
        <strain evidence="3">cv. UVA1</strain>
    </source>
</reference>